<accession>A0AAD5NKS6</accession>
<dbReference type="InterPro" id="IPR000477">
    <property type="entry name" value="RT_dom"/>
</dbReference>
<dbReference type="Pfam" id="PF13456">
    <property type="entry name" value="RVT_3"/>
    <property type="match status" value="1"/>
</dbReference>
<protein>
    <recommendedName>
        <fullName evidence="5">Reverse transcriptase domain-containing protein</fullName>
    </recommendedName>
</protein>
<reference evidence="3" key="2">
    <citation type="submission" date="2023-02" db="EMBL/GenBank/DDBJ databases">
        <authorList>
            <person name="Swenson N.G."/>
            <person name="Wegrzyn J.L."/>
            <person name="Mcevoy S.L."/>
        </authorList>
    </citation>
    <scope>NUCLEOTIDE SEQUENCE</scope>
    <source>
        <strain evidence="3">91603</strain>
        <tissue evidence="3">Leaf</tissue>
    </source>
</reference>
<feature type="domain" description="RNase H type-1" evidence="2">
    <location>
        <begin position="524"/>
        <end position="603"/>
    </location>
</feature>
<dbReference type="PANTHER" id="PTHR33116:SF78">
    <property type="entry name" value="OS12G0587133 PROTEIN"/>
    <property type="match status" value="1"/>
</dbReference>
<keyword evidence="4" id="KW-1185">Reference proteome</keyword>
<dbReference type="InterPro" id="IPR012337">
    <property type="entry name" value="RNaseH-like_sf"/>
</dbReference>
<dbReference type="Gene3D" id="3.30.420.10">
    <property type="entry name" value="Ribonuclease H-like superfamily/Ribonuclease H"/>
    <property type="match status" value="1"/>
</dbReference>
<comment type="caution">
    <text evidence="3">The sequence shown here is derived from an EMBL/GenBank/DDBJ whole genome shotgun (WGS) entry which is preliminary data.</text>
</comment>
<dbReference type="GO" id="GO:0003676">
    <property type="term" value="F:nucleic acid binding"/>
    <property type="evidence" value="ECO:0007669"/>
    <property type="project" value="InterPro"/>
</dbReference>
<feature type="domain" description="Reverse transcriptase" evidence="1">
    <location>
        <begin position="173"/>
        <end position="295"/>
    </location>
</feature>
<evidence type="ECO:0000259" key="2">
    <source>
        <dbReference type="Pfam" id="PF13456"/>
    </source>
</evidence>
<evidence type="ECO:0000313" key="3">
    <source>
        <dbReference type="EMBL" id="KAI9166096.1"/>
    </source>
</evidence>
<organism evidence="3 4">
    <name type="scientific">Acer negundo</name>
    <name type="common">Box elder</name>
    <dbReference type="NCBI Taxonomy" id="4023"/>
    <lineage>
        <taxon>Eukaryota</taxon>
        <taxon>Viridiplantae</taxon>
        <taxon>Streptophyta</taxon>
        <taxon>Embryophyta</taxon>
        <taxon>Tracheophyta</taxon>
        <taxon>Spermatophyta</taxon>
        <taxon>Magnoliopsida</taxon>
        <taxon>eudicotyledons</taxon>
        <taxon>Gunneridae</taxon>
        <taxon>Pentapetalae</taxon>
        <taxon>rosids</taxon>
        <taxon>malvids</taxon>
        <taxon>Sapindales</taxon>
        <taxon>Sapindaceae</taxon>
        <taxon>Hippocastanoideae</taxon>
        <taxon>Acereae</taxon>
        <taxon>Acer</taxon>
    </lineage>
</organism>
<name>A0AAD5NKS6_ACENE</name>
<evidence type="ECO:0008006" key="5">
    <source>
        <dbReference type="Google" id="ProtNLM"/>
    </source>
</evidence>
<dbReference type="Proteomes" id="UP001064489">
    <property type="component" value="Chromosome 10"/>
</dbReference>
<reference evidence="3" key="1">
    <citation type="journal article" date="2022" name="Plant J.">
        <title>Strategies of tolerance reflected in two North American maple genomes.</title>
        <authorList>
            <person name="McEvoy S.L."/>
            <person name="Sezen U.U."/>
            <person name="Trouern-Trend A."/>
            <person name="McMahon S.M."/>
            <person name="Schaberg P.G."/>
            <person name="Yang J."/>
            <person name="Wegrzyn J.L."/>
            <person name="Swenson N.G."/>
        </authorList>
    </citation>
    <scope>NUCLEOTIDE SEQUENCE</scope>
    <source>
        <strain evidence="3">91603</strain>
    </source>
</reference>
<dbReference type="GO" id="GO:0004523">
    <property type="term" value="F:RNA-DNA hybrid ribonuclease activity"/>
    <property type="evidence" value="ECO:0007669"/>
    <property type="project" value="InterPro"/>
</dbReference>
<dbReference type="AlphaFoldDB" id="A0AAD5NKS6"/>
<dbReference type="Pfam" id="PF00078">
    <property type="entry name" value="RVT_1"/>
    <property type="match status" value="1"/>
</dbReference>
<dbReference type="InterPro" id="IPR002156">
    <property type="entry name" value="RNaseH_domain"/>
</dbReference>
<sequence>MAEVSVYSELDLLLRRHECFYRDQSRVWWLRDGDRNTSFFHGSIKRRQYRNTILTLLINGVLSEDRPTIRDHIISYYSGLFSSDVSRVGSDLSIVDDVIPSLVTIAEITFLTSVPFADDIHDAVFAIDAASAPGPYGFSGSFYQRCWDVVGSDVVLAIQDFFITGVFFPGFGFSPQQFGFIRDRHIENCITLTSDYVNVLQKKCYGGNLAMKIDICKAFKTLDWSFLYRVFQAFGFSSVFVDWIDSILHSSRLSILFNRVPEGYFCYSRGVRQGDLLSQLLFGIAEDFLSRLLTRGTQKNPKHIMGAFGDYGDISSKLVNWGGRATLIRSVITSSFLHFFMIYKWPSSLLSLINRKLRNLLWSGSCKETKLVRVTWDHCCRPYSHGGFGLKDLRLLNGSLLRKFTWMFITSDDFVFSFLGERYLRHLQKPYRGVSSESADHIFLHCPLAVALREAVFSAFQQRVSTETWQSFFLKAMSVSFSKRVRILWKAVIHAVIRKGRPSKAPVIKSVIWSRPVPGWIKVNIDGAAVGFPGVGGCGGIFRNCRAFVKDCFAIPLSQVFAFEADLLAASLAINFARKYGWRQIWLENDSSYVVQLLSSRSKMVP</sequence>
<gene>
    <name evidence="3" type="ORF">LWI28_026195</name>
</gene>
<dbReference type="PANTHER" id="PTHR33116">
    <property type="entry name" value="REVERSE TRANSCRIPTASE ZINC-BINDING DOMAIN-CONTAINING PROTEIN-RELATED-RELATED"/>
    <property type="match status" value="1"/>
</dbReference>
<dbReference type="EMBL" id="JAJSOW010000105">
    <property type="protein sequence ID" value="KAI9166096.1"/>
    <property type="molecule type" value="Genomic_DNA"/>
</dbReference>
<evidence type="ECO:0000259" key="1">
    <source>
        <dbReference type="Pfam" id="PF00078"/>
    </source>
</evidence>
<proteinExistence type="predicted"/>
<evidence type="ECO:0000313" key="4">
    <source>
        <dbReference type="Proteomes" id="UP001064489"/>
    </source>
</evidence>
<dbReference type="InterPro" id="IPR036397">
    <property type="entry name" value="RNaseH_sf"/>
</dbReference>
<dbReference type="SUPFAM" id="SSF53098">
    <property type="entry name" value="Ribonuclease H-like"/>
    <property type="match status" value="1"/>
</dbReference>